<proteinExistence type="predicted"/>
<name>A0A2P2N7T2_RHIMU</name>
<organism evidence="1">
    <name type="scientific">Rhizophora mucronata</name>
    <name type="common">Asiatic mangrove</name>
    <dbReference type="NCBI Taxonomy" id="61149"/>
    <lineage>
        <taxon>Eukaryota</taxon>
        <taxon>Viridiplantae</taxon>
        <taxon>Streptophyta</taxon>
        <taxon>Embryophyta</taxon>
        <taxon>Tracheophyta</taxon>
        <taxon>Spermatophyta</taxon>
        <taxon>Magnoliopsida</taxon>
        <taxon>eudicotyledons</taxon>
        <taxon>Gunneridae</taxon>
        <taxon>Pentapetalae</taxon>
        <taxon>rosids</taxon>
        <taxon>fabids</taxon>
        <taxon>Malpighiales</taxon>
        <taxon>Rhizophoraceae</taxon>
        <taxon>Rhizophora</taxon>
    </lineage>
</organism>
<reference evidence="1" key="1">
    <citation type="submission" date="2018-02" db="EMBL/GenBank/DDBJ databases">
        <title>Rhizophora mucronata_Transcriptome.</title>
        <authorList>
            <person name="Meera S.P."/>
            <person name="Sreeshan A."/>
            <person name="Augustine A."/>
        </authorList>
    </citation>
    <scope>NUCLEOTIDE SEQUENCE</scope>
    <source>
        <tissue evidence="1">Leaf</tissue>
    </source>
</reference>
<dbReference type="EMBL" id="GGEC01058054">
    <property type="protein sequence ID" value="MBX38538.1"/>
    <property type="molecule type" value="Transcribed_RNA"/>
</dbReference>
<evidence type="ECO:0000313" key="1">
    <source>
        <dbReference type="EMBL" id="MBX38538.1"/>
    </source>
</evidence>
<protein>
    <submittedName>
        <fullName evidence="1">Uncharacterized protein</fullName>
    </submittedName>
</protein>
<accession>A0A2P2N7T2</accession>
<sequence>MLSDFTTKSKPRTIWSLNSNWVYKCTKKTNILTNQTKNKKHQINIYIF</sequence>
<dbReference type="AlphaFoldDB" id="A0A2P2N7T2"/>